<accession>A0A4S8M395</accession>
<proteinExistence type="predicted"/>
<organism evidence="1 2">
    <name type="scientific">Dendrothele bispora (strain CBS 962.96)</name>
    <dbReference type="NCBI Taxonomy" id="1314807"/>
    <lineage>
        <taxon>Eukaryota</taxon>
        <taxon>Fungi</taxon>
        <taxon>Dikarya</taxon>
        <taxon>Basidiomycota</taxon>
        <taxon>Agaricomycotina</taxon>
        <taxon>Agaricomycetes</taxon>
        <taxon>Agaricomycetidae</taxon>
        <taxon>Agaricales</taxon>
        <taxon>Agaricales incertae sedis</taxon>
        <taxon>Dendrothele</taxon>
    </lineage>
</organism>
<dbReference type="Proteomes" id="UP000297245">
    <property type="component" value="Unassembled WGS sequence"/>
</dbReference>
<protein>
    <submittedName>
        <fullName evidence="1">Uncharacterized protein</fullName>
    </submittedName>
</protein>
<evidence type="ECO:0000313" key="1">
    <source>
        <dbReference type="EMBL" id="THU96163.1"/>
    </source>
</evidence>
<name>A0A4S8M395_DENBC</name>
<keyword evidence="2" id="KW-1185">Reference proteome</keyword>
<dbReference type="AlphaFoldDB" id="A0A4S8M395"/>
<gene>
    <name evidence="1" type="ORF">K435DRAFT_858853</name>
</gene>
<dbReference type="EMBL" id="ML179183">
    <property type="protein sequence ID" value="THU96163.1"/>
    <property type="molecule type" value="Genomic_DNA"/>
</dbReference>
<sequence>MFDVDSKERACDGRGDDCDQVSCRPSFIKFDFVQAYVSWTAGDYHSEMIYQSLRDDSERFQFLQIENIPKPQWSQSQENRGLHNSISSFFTLMLAGTRVIVIDKNCTETLGFVLKQRIYQHVNTVIVKAWSYLWNTPEENHLGDRLSESSLTWPCLHSRGIQFP</sequence>
<evidence type="ECO:0000313" key="2">
    <source>
        <dbReference type="Proteomes" id="UP000297245"/>
    </source>
</evidence>
<reference evidence="1 2" key="1">
    <citation type="journal article" date="2019" name="Nat. Ecol. Evol.">
        <title>Megaphylogeny resolves global patterns of mushroom evolution.</title>
        <authorList>
            <person name="Varga T."/>
            <person name="Krizsan K."/>
            <person name="Foldi C."/>
            <person name="Dima B."/>
            <person name="Sanchez-Garcia M."/>
            <person name="Sanchez-Ramirez S."/>
            <person name="Szollosi G.J."/>
            <person name="Szarkandi J.G."/>
            <person name="Papp V."/>
            <person name="Albert L."/>
            <person name="Andreopoulos W."/>
            <person name="Angelini C."/>
            <person name="Antonin V."/>
            <person name="Barry K.W."/>
            <person name="Bougher N.L."/>
            <person name="Buchanan P."/>
            <person name="Buyck B."/>
            <person name="Bense V."/>
            <person name="Catcheside P."/>
            <person name="Chovatia M."/>
            <person name="Cooper J."/>
            <person name="Damon W."/>
            <person name="Desjardin D."/>
            <person name="Finy P."/>
            <person name="Geml J."/>
            <person name="Haridas S."/>
            <person name="Hughes K."/>
            <person name="Justo A."/>
            <person name="Karasinski D."/>
            <person name="Kautmanova I."/>
            <person name="Kiss B."/>
            <person name="Kocsube S."/>
            <person name="Kotiranta H."/>
            <person name="LaButti K.M."/>
            <person name="Lechner B.E."/>
            <person name="Liimatainen K."/>
            <person name="Lipzen A."/>
            <person name="Lukacs Z."/>
            <person name="Mihaltcheva S."/>
            <person name="Morgado L.N."/>
            <person name="Niskanen T."/>
            <person name="Noordeloos M.E."/>
            <person name="Ohm R.A."/>
            <person name="Ortiz-Santana B."/>
            <person name="Ovrebo C."/>
            <person name="Racz N."/>
            <person name="Riley R."/>
            <person name="Savchenko A."/>
            <person name="Shiryaev A."/>
            <person name="Soop K."/>
            <person name="Spirin V."/>
            <person name="Szebenyi C."/>
            <person name="Tomsovsky M."/>
            <person name="Tulloss R.E."/>
            <person name="Uehling J."/>
            <person name="Grigoriev I.V."/>
            <person name="Vagvolgyi C."/>
            <person name="Papp T."/>
            <person name="Martin F.M."/>
            <person name="Miettinen O."/>
            <person name="Hibbett D.S."/>
            <person name="Nagy L.G."/>
        </authorList>
    </citation>
    <scope>NUCLEOTIDE SEQUENCE [LARGE SCALE GENOMIC DNA]</scope>
    <source>
        <strain evidence="1 2">CBS 962.96</strain>
    </source>
</reference>